<dbReference type="PANTHER" id="PTHR44103:SF1">
    <property type="entry name" value="PROPROTEIN CONVERTASE P"/>
    <property type="match status" value="1"/>
</dbReference>
<dbReference type="Pfam" id="PF13517">
    <property type="entry name" value="FG-GAP_3"/>
    <property type="match status" value="2"/>
</dbReference>
<evidence type="ECO:0000313" key="3">
    <source>
        <dbReference type="EMBL" id="CAK9097869.1"/>
    </source>
</evidence>
<dbReference type="InterPro" id="IPR028994">
    <property type="entry name" value="Integrin_alpha_N"/>
</dbReference>
<sequence length="365" mass="41370">MPCMSVLASLKLCSLYLLAWPTIVEGLWCQASSGSCVGERHNFESWHRVPLEGFGFNGTLRFADWDGDGDMDVLAGELGAIWLHERLSDNQFRGHELLKFPKLPAQNGHSHSRFDVADWDGDKKLDVLLCTVVDNTTKVTFFNRSLARGLPWEDSSDHHLILSTNGSRCNIQALDFDEDGDVDLILDQDEGDPHRSNWYDVWDTIYQPRFGRYFERISFEEVVERTGEENPLGIFDGKVQWVGDMDGDGRLELIVAGRGRGSHGGTSTPLRFFRRAADDSFVEEEENPFAKHAMTTAYVDIHWCVHLADWNSDGLVDLLVSYAYLDDEGAYSEPLLWRINYFQHVLDRGLTRNSHMDGSCQLADG</sequence>
<keyword evidence="1 2" id="KW-0732">Signal</keyword>
<keyword evidence="4" id="KW-1185">Reference proteome</keyword>
<dbReference type="SUPFAM" id="SSF69318">
    <property type="entry name" value="Integrin alpha N-terminal domain"/>
    <property type="match status" value="1"/>
</dbReference>
<accession>A0ABP0RC96</accession>
<comment type="caution">
    <text evidence="3">The sequence shown here is derived from an EMBL/GenBank/DDBJ whole genome shotgun (WGS) entry which is preliminary data.</text>
</comment>
<evidence type="ECO:0000313" key="4">
    <source>
        <dbReference type="Proteomes" id="UP001642464"/>
    </source>
</evidence>
<dbReference type="Proteomes" id="UP001642464">
    <property type="component" value="Unassembled WGS sequence"/>
</dbReference>
<gene>
    <name evidence="3" type="ORF">SCF082_LOCUS45903</name>
</gene>
<dbReference type="PANTHER" id="PTHR44103">
    <property type="entry name" value="PROPROTEIN CONVERTASE P"/>
    <property type="match status" value="1"/>
</dbReference>
<feature type="chain" id="PRO_5046459682" evidence="2">
    <location>
        <begin position="27"/>
        <end position="365"/>
    </location>
</feature>
<proteinExistence type="predicted"/>
<feature type="signal peptide" evidence="2">
    <location>
        <begin position="1"/>
        <end position="26"/>
    </location>
</feature>
<dbReference type="Gene3D" id="2.130.10.130">
    <property type="entry name" value="Integrin alpha, N-terminal"/>
    <property type="match status" value="1"/>
</dbReference>
<reference evidence="3 4" key="1">
    <citation type="submission" date="2024-02" db="EMBL/GenBank/DDBJ databases">
        <authorList>
            <person name="Chen Y."/>
            <person name="Shah S."/>
            <person name="Dougan E. K."/>
            <person name="Thang M."/>
            <person name="Chan C."/>
        </authorList>
    </citation>
    <scope>NUCLEOTIDE SEQUENCE [LARGE SCALE GENOMIC DNA]</scope>
</reference>
<evidence type="ECO:0000256" key="2">
    <source>
        <dbReference type="SAM" id="SignalP"/>
    </source>
</evidence>
<dbReference type="EMBL" id="CAXAMM010041184">
    <property type="protein sequence ID" value="CAK9097869.1"/>
    <property type="molecule type" value="Genomic_DNA"/>
</dbReference>
<name>A0ABP0RC96_9DINO</name>
<organism evidence="3 4">
    <name type="scientific">Durusdinium trenchii</name>
    <dbReference type="NCBI Taxonomy" id="1381693"/>
    <lineage>
        <taxon>Eukaryota</taxon>
        <taxon>Sar</taxon>
        <taxon>Alveolata</taxon>
        <taxon>Dinophyceae</taxon>
        <taxon>Suessiales</taxon>
        <taxon>Symbiodiniaceae</taxon>
        <taxon>Durusdinium</taxon>
    </lineage>
</organism>
<protein>
    <submittedName>
        <fullName evidence="3">Extracellular matrix protein FRAS1</fullName>
    </submittedName>
</protein>
<evidence type="ECO:0000256" key="1">
    <source>
        <dbReference type="ARBA" id="ARBA00022729"/>
    </source>
</evidence>
<dbReference type="InterPro" id="IPR013517">
    <property type="entry name" value="FG-GAP"/>
</dbReference>